<feature type="domain" description="EGF-like" evidence="2">
    <location>
        <begin position="222"/>
        <end position="253"/>
    </location>
</feature>
<proteinExistence type="predicted"/>
<comment type="caution">
    <text evidence="3">The sequence shown here is derived from an EMBL/GenBank/DDBJ whole genome shotgun (WGS) entry which is preliminary data.</text>
</comment>
<feature type="disulfide bond" evidence="1">
    <location>
        <begin position="211"/>
        <end position="220"/>
    </location>
</feature>
<evidence type="ECO:0000259" key="2">
    <source>
        <dbReference type="PROSITE" id="PS50026"/>
    </source>
</evidence>
<dbReference type="PANTHER" id="PTHR46114">
    <property type="entry name" value="APPLE DOMAIN-CONTAINING PROTEIN"/>
    <property type="match status" value="1"/>
</dbReference>
<sequence length="428" mass="48775">MMNIFPTRIKTFVIPSDQLLCPRVVEVCRLGSEPVCDSCPHLSVAMKMLAGQEFLEMADNYIELAVGNMSSAYEKMGCNMSLEIHFLYSHLDFFPPNLGAVSDEHGERFNQEISEMERRYKRRSSSSMLPDYCWLLVKDNENPQNARYVGRPRGTWRRTVCNVAKSVGKSWSEVKIIAGNRVWEKTFAGVSKPCSCLNGGMCHLKRRSCHCPPGYYGRRCERVSCRPGCLNGGYCRDPDRCVCPPHYTGSHCQNETNTLCLLTSNVRVMDVCFLGEERQCFLFSSEITNFVLMSSLPRSFDMPAAKQPLFAVAHNGFQRIVKDFGHVSHQYLSVKERIPNLSAEQSDGITVFRISPMESLMLHRCRTGAISLQRWWQSPSAAISESDWLLYREGISRRMTSCSVVSWRCVLLWFCCIVCHEHNVKTIC</sequence>
<comment type="caution">
    <text evidence="1">Lacks conserved residue(s) required for the propagation of feature annotation.</text>
</comment>
<dbReference type="SMART" id="SM00181">
    <property type="entry name" value="EGF"/>
    <property type="match status" value="2"/>
</dbReference>
<feature type="disulfide bond" evidence="1">
    <location>
        <begin position="225"/>
        <end position="235"/>
    </location>
</feature>
<dbReference type="Gene3D" id="2.10.25.10">
    <property type="entry name" value="Laminin"/>
    <property type="match status" value="2"/>
</dbReference>
<dbReference type="Proteomes" id="UP001148838">
    <property type="component" value="Unassembled WGS sequence"/>
</dbReference>
<organism evidence="3 4">
    <name type="scientific">Periplaneta americana</name>
    <name type="common">American cockroach</name>
    <name type="synonym">Blatta americana</name>
    <dbReference type="NCBI Taxonomy" id="6978"/>
    <lineage>
        <taxon>Eukaryota</taxon>
        <taxon>Metazoa</taxon>
        <taxon>Ecdysozoa</taxon>
        <taxon>Arthropoda</taxon>
        <taxon>Hexapoda</taxon>
        <taxon>Insecta</taxon>
        <taxon>Pterygota</taxon>
        <taxon>Neoptera</taxon>
        <taxon>Polyneoptera</taxon>
        <taxon>Dictyoptera</taxon>
        <taxon>Blattodea</taxon>
        <taxon>Blattoidea</taxon>
        <taxon>Blattidae</taxon>
        <taxon>Blattinae</taxon>
        <taxon>Periplaneta</taxon>
    </lineage>
</organism>
<feature type="domain" description="EGF-like" evidence="2">
    <location>
        <begin position="190"/>
        <end position="221"/>
    </location>
</feature>
<evidence type="ECO:0000256" key="1">
    <source>
        <dbReference type="PROSITE-ProRule" id="PRU00076"/>
    </source>
</evidence>
<keyword evidence="1" id="KW-1015">Disulfide bond</keyword>
<protein>
    <recommendedName>
        <fullName evidence="2">EGF-like domain-containing protein</fullName>
    </recommendedName>
</protein>
<keyword evidence="4" id="KW-1185">Reference proteome</keyword>
<dbReference type="SUPFAM" id="SSF57196">
    <property type="entry name" value="EGF/Laminin"/>
    <property type="match status" value="2"/>
</dbReference>
<dbReference type="PANTHER" id="PTHR46114:SF1">
    <property type="entry name" value="ZAD DOMAIN-CONTAINING PROTEIN"/>
    <property type="match status" value="1"/>
</dbReference>
<dbReference type="PROSITE" id="PS50026">
    <property type="entry name" value="EGF_3"/>
    <property type="match status" value="2"/>
</dbReference>
<feature type="disulfide bond" evidence="1">
    <location>
        <begin position="243"/>
        <end position="252"/>
    </location>
</feature>
<evidence type="ECO:0000313" key="3">
    <source>
        <dbReference type="EMBL" id="KAJ4449401.1"/>
    </source>
</evidence>
<dbReference type="InterPro" id="IPR000742">
    <property type="entry name" value="EGF"/>
</dbReference>
<gene>
    <name evidence="3" type="ORF">ANN_00800</name>
</gene>
<dbReference type="CDD" id="cd00054">
    <property type="entry name" value="EGF_CA"/>
    <property type="match status" value="1"/>
</dbReference>
<accession>A0ABQ8TU71</accession>
<reference evidence="3 4" key="1">
    <citation type="journal article" date="2022" name="Allergy">
        <title>Genome assembly and annotation of Periplaneta americana reveal a comprehensive cockroach allergen profile.</title>
        <authorList>
            <person name="Wang L."/>
            <person name="Xiong Q."/>
            <person name="Saelim N."/>
            <person name="Wang L."/>
            <person name="Nong W."/>
            <person name="Wan A.T."/>
            <person name="Shi M."/>
            <person name="Liu X."/>
            <person name="Cao Q."/>
            <person name="Hui J.H.L."/>
            <person name="Sookrung N."/>
            <person name="Leung T.F."/>
            <person name="Tungtrongchitr A."/>
            <person name="Tsui S.K.W."/>
        </authorList>
    </citation>
    <scope>NUCLEOTIDE SEQUENCE [LARGE SCALE GENOMIC DNA]</scope>
    <source>
        <strain evidence="3">PWHHKU_190912</strain>
    </source>
</reference>
<name>A0ABQ8TU71_PERAM</name>
<dbReference type="EMBL" id="JAJSOF020000003">
    <property type="protein sequence ID" value="KAJ4449401.1"/>
    <property type="molecule type" value="Genomic_DNA"/>
</dbReference>
<dbReference type="PROSITE" id="PS01186">
    <property type="entry name" value="EGF_2"/>
    <property type="match status" value="1"/>
</dbReference>
<dbReference type="PROSITE" id="PS00022">
    <property type="entry name" value="EGF_1"/>
    <property type="match status" value="2"/>
</dbReference>
<keyword evidence="1" id="KW-0245">EGF-like domain</keyword>
<evidence type="ECO:0000313" key="4">
    <source>
        <dbReference type="Proteomes" id="UP001148838"/>
    </source>
</evidence>